<keyword evidence="1" id="KW-0802">TPR repeat</keyword>
<sequence length="851" mass="97845">MNKLTLGSFCLISVILLSGCSRKKDSFINRNWHAVSTEYNTLYNGNLALEQGKEQIAATYNENFWDILPVERMQVSEEILLPGTNRNEFFKIAEEKATKAIQKHSMLISGKEKNPQIDEAYLLLGKARYYDQRFIPALEAFNYILHKYPASNTINHAQIWREKTNIRLQNNKLAIKNLKRILKAETLKDQDRADAKAMISQAYINLNALDSAVVPIRTAANYTSNNEEKGRYHFIEGQLYERLGKRDSANLAFNKVVELNRKSPREYMINAQLNKAGNFSFATQDHLMLRDKLEELANNRENRPFLDRIYFQQGEYYNYLDSIDQAISNYNKSLKEPSTDSYLQSVSYESLGNIYFDKANYRKASAYFDSTLTKIPTNTRDFFIINRKKNNLQEVILYEEIAEENDSILKFVAMDEEARLAYFTSFTNNLKDQAIAEAKKGVIPGNTQETLINRNTPGPPPGIGGPGSGNSFYFYNPVRVANGLQEFLRNWGPRELQDNWRLATGNFKLDSGAQELDEVSTLIIENSPEFDPQTYISDIPSDANLIDSLTNLRNDAYFRLGVIYKDKFKEDQLAAERLEALLGFTNEERLVIPANYYLYQIYTENDNAAEAQKYRQTLVSNYPDSRYTANILHPGQALTQEDQADKFYKDLYRLFEDGNYAEVIVQSEEYMSKFKEDALLPKIALLKATATGRLNGFEAYKKNLSQLVVDYPQTEEANKAQQLIETALPKLENKEFNISGIANNLKLLYEFEMSERENADALKLKIDQAILDLGYTNYDTSIDVYNAKHIFVMVHGMKNLSDAQGFAELLNINKKYKLQHEPVIISSDNYRIIQLHKNLEGYKLLIDKNQL</sequence>
<organism evidence="2 3">
    <name type="scientific">Gillisia lutea</name>
    <dbReference type="NCBI Taxonomy" id="2909668"/>
    <lineage>
        <taxon>Bacteria</taxon>
        <taxon>Pseudomonadati</taxon>
        <taxon>Bacteroidota</taxon>
        <taxon>Flavobacteriia</taxon>
        <taxon>Flavobacteriales</taxon>
        <taxon>Flavobacteriaceae</taxon>
        <taxon>Gillisia</taxon>
    </lineage>
</organism>
<dbReference type="Gene3D" id="1.25.40.10">
    <property type="entry name" value="Tetratricopeptide repeat domain"/>
    <property type="match status" value="4"/>
</dbReference>
<keyword evidence="3" id="KW-1185">Reference proteome</keyword>
<comment type="caution">
    <text evidence="2">The sequence shown here is derived from an EMBL/GenBank/DDBJ whole genome shotgun (WGS) entry which is preliminary data.</text>
</comment>
<dbReference type="EMBL" id="JAKGTH010000006">
    <property type="protein sequence ID" value="MCF4100667.1"/>
    <property type="molecule type" value="Genomic_DNA"/>
</dbReference>
<dbReference type="InterPro" id="IPR011990">
    <property type="entry name" value="TPR-like_helical_dom_sf"/>
</dbReference>
<evidence type="ECO:0000256" key="1">
    <source>
        <dbReference type="PROSITE-ProRule" id="PRU00339"/>
    </source>
</evidence>
<dbReference type="InterPro" id="IPR019734">
    <property type="entry name" value="TPR_rpt"/>
</dbReference>
<dbReference type="SUPFAM" id="SSF48452">
    <property type="entry name" value="TPR-like"/>
    <property type="match status" value="2"/>
</dbReference>
<gene>
    <name evidence="2" type="ORF">L1I30_03210</name>
</gene>
<evidence type="ECO:0008006" key="4">
    <source>
        <dbReference type="Google" id="ProtNLM"/>
    </source>
</evidence>
<dbReference type="Proteomes" id="UP001179363">
    <property type="component" value="Unassembled WGS sequence"/>
</dbReference>
<feature type="repeat" description="TPR" evidence="1">
    <location>
        <begin position="345"/>
        <end position="378"/>
    </location>
</feature>
<feature type="repeat" description="TPR" evidence="1">
    <location>
        <begin position="307"/>
        <end position="340"/>
    </location>
</feature>
<reference evidence="2" key="1">
    <citation type="submission" date="2022-01" db="EMBL/GenBank/DDBJ databases">
        <title>Gillisia lutea sp. nov., isolated from marine plastic residues from the Malvarosa beach (Valencia, Spain).</title>
        <authorList>
            <person name="Vidal-Verdu A."/>
            <person name="Molina-Menor E."/>
            <person name="Satari L."/>
            <person name="Pascual J."/>
            <person name="Pereto J."/>
            <person name="Porcar M."/>
        </authorList>
    </citation>
    <scope>NUCLEOTIDE SEQUENCE</scope>
    <source>
        <strain evidence="2">M10.2A</strain>
    </source>
</reference>
<proteinExistence type="predicted"/>
<dbReference type="PROSITE" id="PS51257">
    <property type="entry name" value="PROKAR_LIPOPROTEIN"/>
    <property type="match status" value="1"/>
</dbReference>
<protein>
    <recommendedName>
        <fullName evidence="4">Protein involved in gliding motility SprE</fullName>
    </recommendedName>
</protein>
<accession>A0ABS9ECT2</accession>
<name>A0ABS9ECT2_9FLAO</name>
<dbReference type="SMART" id="SM00028">
    <property type="entry name" value="TPR"/>
    <property type="match status" value="4"/>
</dbReference>
<evidence type="ECO:0000313" key="3">
    <source>
        <dbReference type="Proteomes" id="UP001179363"/>
    </source>
</evidence>
<dbReference type="RefSeq" id="WP_236132806.1">
    <property type="nucleotide sequence ID" value="NZ_JAKGTH010000006.1"/>
</dbReference>
<dbReference type="PROSITE" id="PS50005">
    <property type="entry name" value="TPR"/>
    <property type="match status" value="2"/>
</dbReference>
<dbReference type="Pfam" id="PF13181">
    <property type="entry name" value="TPR_8"/>
    <property type="match status" value="1"/>
</dbReference>
<evidence type="ECO:0000313" key="2">
    <source>
        <dbReference type="EMBL" id="MCF4100667.1"/>
    </source>
</evidence>